<reference evidence="1" key="1">
    <citation type="submission" date="2018-02" db="EMBL/GenBank/DDBJ databases">
        <title>Rhizophora mucronata_Transcriptome.</title>
        <authorList>
            <person name="Meera S.P."/>
            <person name="Sreeshan A."/>
            <person name="Augustine A."/>
        </authorList>
    </citation>
    <scope>NUCLEOTIDE SEQUENCE</scope>
    <source>
        <tissue evidence="1">Leaf</tissue>
    </source>
</reference>
<organism evidence="1">
    <name type="scientific">Rhizophora mucronata</name>
    <name type="common">Asiatic mangrove</name>
    <dbReference type="NCBI Taxonomy" id="61149"/>
    <lineage>
        <taxon>Eukaryota</taxon>
        <taxon>Viridiplantae</taxon>
        <taxon>Streptophyta</taxon>
        <taxon>Embryophyta</taxon>
        <taxon>Tracheophyta</taxon>
        <taxon>Spermatophyta</taxon>
        <taxon>Magnoliopsida</taxon>
        <taxon>eudicotyledons</taxon>
        <taxon>Gunneridae</taxon>
        <taxon>Pentapetalae</taxon>
        <taxon>rosids</taxon>
        <taxon>fabids</taxon>
        <taxon>Malpighiales</taxon>
        <taxon>Rhizophoraceae</taxon>
        <taxon>Rhizophora</taxon>
    </lineage>
</organism>
<protein>
    <submittedName>
        <fullName evidence="1">Uncharacterized protein</fullName>
    </submittedName>
</protein>
<dbReference type="EMBL" id="GGEC01076729">
    <property type="protein sequence ID" value="MBX57213.1"/>
    <property type="molecule type" value="Transcribed_RNA"/>
</dbReference>
<evidence type="ECO:0000313" key="1">
    <source>
        <dbReference type="EMBL" id="MBX57213.1"/>
    </source>
</evidence>
<accession>A0A2P2PRA5</accession>
<proteinExistence type="predicted"/>
<name>A0A2P2PRA5_RHIMU</name>
<sequence length="13" mass="1556">MYNQIEFGGLDIR</sequence>